<dbReference type="RefSeq" id="WP_113822818.1">
    <property type="nucleotide sequence ID" value="NZ_QOCE01000017.1"/>
</dbReference>
<dbReference type="GO" id="GO:0016747">
    <property type="term" value="F:acyltransferase activity, transferring groups other than amino-acyl groups"/>
    <property type="evidence" value="ECO:0007669"/>
    <property type="project" value="InterPro"/>
</dbReference>
<dbReference type="PROSITE" id="PS51186">
    <property type="entry name" value="GNAT"/>
    <property type="match status" value="1"/>
</dbReference>
<dbReference type="Gene3D" id="3.40.630.30">
    <property type="match status" value="1"/>
</dbReference>
<dbReference type="Proteomes" id="UP000252706">
    <property type="component" value="Unassembled WGS sequence"/>
</dbReference>
<accession>A0A366X2T5</accession>
<sequence length="169" mass="17892">MQNKRGIAQAFAHPNTGLVLRPATVFDVFDLSTVLCSSIRDLCGADHNNDPQIITQWTANKTPDALRSWFAGEHAIWLATLNRRAAGVGAVSPAGEISVLYVAPQAVGQGVGAALLARLESTAGDAGHRTAHLSSTATAQGFYIKHGWTSAGPTEFEPLGPSYPMQKKI</sequence>
<evidence type="ECO:0000313" key="4">
    <source>
        <dbReference type="EMBL" id="RBW57960.1"/>
    </source>
</evidence>
<evidence type="ECO:0000256" key="1">
    <source>
        <dbReference type="ARBA" id="ARBA00022679"/>
    </source>
</evidence>
<evidence type="ECO:0000259" key="3">
    <source>
        <dbReference type="PROSITE" id="PS51186"/>
    </source>
</evidence>
<name>A0A366X2T5_9RHOB</name>
<dbReference type="InterPro" id="IPR000182">
    <property type="entry name" value="GNAT_dom"/>
</dbReference>
<dbReference type="Pfam" id="PF13673">
    <property type="entry name" value="Acetyltransf_10"/>
    <property type="match status" value="1"/>
</dbReference>
<evidence type="ECO:0000313" key="5">
    <source>
        <dbReference type="Proteomes" id="UP000252706"/>
    </source>
</evidence>
<gene>
    <name evidence="4" type="ORF">DS909_07395</name>
</gene>
<evidence type="ECO:0000256" key="2">
    <source>
        <dbReference type="ARBA" id="ARBA00023315"/>
    </source>
</evidence>
<dbReference type="PANTHER" id="PTHR43877:SF1">
    <property type="entry name" value="ACETYLTRANSFERASE"/>
    <property type="match status" value="1"/>
</dbReference>
<keyword evidence="2" id="KW-0012">Acyltransferase</keyword>
<dbReference type="EMBL" id="QOCE01000017">
    <property type="protein sequence ID" value="RBW57960.1"/>
    <property type="molecule type" value="Genomic_DNA"/>
</dbReference>
<reference evidence="4 5" key="1">
    <citation type="submission" date="2018-07" db="EMBL/GenBank/DDBJ databases">
        <title>Modular assembly of carbohydrate-degrading microbial communities in the ocean.</title>
        <authorList>
            <person name="Enke T.N."/>
            <person name="Datta M.S."/>
            <person name="Schwartzman J.A."/>
            <person name="Cermak N."/>
            <person name="Schmitz D.A."/>
            <person name="Barrere J."/>
            <person name="Cordero O.X."/>
        </authorList>
    </citation>
    <scope>NUCLEOTIDE SEQUENCE [LARGE SCALE GENOMIC DNA]</scope>
    <source>
        <strain evidence="4 5">C3M10</strain>
    </source>
</reference>
<dbReference type="InterPro" id="IPR016181">
    <property type="entry name" value="Acyl_CoA_acyltransferase"/>
</dbReference>
<dbReference type="AlphaFoldDB" id="A0A366X2T5"/>
<proteinExistence type="predicted"/>
<dbReference type="OrthoDB" id="9789081at2"/>
<comment type="caution">
    <text evidence="4">The sequence shown here is derived from an EMBL/GenBank/DDBJ whole genome shotgun (WGS) entry which is preliminary data.</text>
</comment>
<dbReference type="PANTHER" id="PTHR43877">
    <property type="entry name" value="AMINOALKYLPHOSPHONATE N-ACETYLTRANSFERASE-RELATED-RELATED"/>
    <property type="match status" value="1"/>
</dbReference>
<dbReference type="SUPFAM" id="SSF55729">
    <property type="entry name" value="Acyl-CoA N-acyltransferases (Nat)"/>
    <property type="match status" value="1"/>
</dbReference>
<dbReference type="CDD" id="cd04301">
    <property type="entry name" value="NAT_SF"/>
    <property type="match status" value="1"/>
</dbReference>
<organism evidence="4 5">
    <name type="scientific">Phaeobacter gallaeciensis</name>
    <dbReference type="NCBI Taxonomy" id="60890"/>
    <lineage>
        <taxon>Bacteria</taxon>
        <taxon>Pseudomonadati</taxon>
        <taxon>Pseudomonadota</taxon>
        <taxon>Alphaproteobacteria</taxon>
        <taxon>Rhodobacterales</taxon>
        <taxon>Roseobacteraceae</taxon>
        <taxon>Phaeobacter</taxon>
    </lineage>
</organism>
<keyword evidence="1 4" id="KW-0808">Transferase</keyword>
<protein>
    <submittedName>
        <fullName evidence="4">GNAT family N-acetyltransferase</fullName>
    </submittedName>
</protein>
<feature type="domain" description="N-acetyltransferase" evidence="3">
    <location>
        <begin position="37"/>
        <end position="169"/>
    </location>
</feature>
<dbReference type="InterPro" id="IPR050832">
    <property type="entry name" value="Bact_Acetyltransf"/>
</dbReference>